<reference evidence="1" key="2">
    <citation type="journal article" date="2023" name="IMA Fungus">
        <title>Comparative genomic study of the Penicillium genus elucidates a diverse pangenome and 15 lateral gene transfer events.</title>
        <authorList>
            <person name="Petersen C."/>
            <person name="Sorensen T."/>
            <person name="Nielsen M.R."/>
            <person name="Sondergaard T.E."/>
            <person name="Sorensen J.L."/>
            <person name="Fitzpatrick D.A."/>
            <person name="Frisvad J.C."/>
            <person name="Nielsen K.L."/>
        </authorList>
    </citation>
    <scope>NUCLEOTIDE SEQUENCE</scope>
    <source>
        <strain evidence="1">IBT 26290</strain>
    </source>
</reference>
<accession>A0A9W9HXZ7</accession>
<comment type="caution">
    <text evidence="1">The sequence shown here is derived from an EMBL/GenBank/DDBJ whole genome shotgun (WGS) entry which is preliminary data.</text>
</comment>
<evidence type="ECO:0000313" key="1">
    <source>
        <dbReference type="EMBL" id="KAJ5159651.1"/>
    </source>
</evidence>
<gene>
    <name evidence="1" type="ORF">N7482_006655</name>
</gene>
<dbReference type="RefSeq" id="XP_056541209.1">
    <property type="nucleotide sequence ID" value="XM_056688780.1"/>
</dbReference>
<dbReference type="OrthoDB" id="5411041at2759"/>
<dbReference type="AlphaFoldDB" id="A0A9W9HXZ7"/>
<organism evidence="1 2">
    <name type="scientific">Penicillium canariense</name>
    <dbReference type="NCBI Taxonomy" id="189055"/>
    <lineage>
        <taxon>Eukaryota</taxon>
        <taxon>Fungi</taxon>
        <taxon>Dikarya</taxon>
        <taxon>Ascomycota</taxon>
        <taxon>Pezizomycotina</taxon>
        <taxon>Eurotiomycetes</taxon>
        <taxon>Eurotiomycetidae</taxon>
        <taxon>Eurotiales</taxon>
        <taxon>Aspergillaceae</taxon>
        <taxon>Penicillium</taxon>
    </lineage>
</organism>
<evidence type="ECO:0000313" key="2">
    <source>
        <dbReference type="Proteomes" id="UP001149163"/>
    </source>
</evidence>
<proteinExistence type="predicted"/>
<dbReference type="Proteomes" id="UP001149163">
    <property type="component" value="Unassembled WGS sequence"/>
</dbReference>
<protein>
    <submittedName>
        <fullName evidence="1">Uncharacterized protein</fullName>
    </submittedName>
</protein>
<name>A0A9W9HXZ7_9EURO</name>
<sequence length="187" mass="21159">MTAPDPQQPSPLSAREADYERFKNYAALTFLVASPVLIALPPANSTISPAFCISANHVTRERTGRSIVERIEARIARPSIMRELPSERAEEIQARLRASRDAQIREAEALAKGGSVSEELEKLKARQAQQQGVAQRVWMGGESPGWMEERLKKEQEALEEGKGYADLIYEHIWEVWNWGKKEEENDE</sequence>
<dbReference type="GeneID" id="81427956"/>
<keyword evidence="2" id="KW-1185">Reference proteome</keyword>
<dbReference type="EMBL" id="JAPQKN010000004">
    <property type="protein sequence ID" value="KAJ5159651.1"/>
    <property type="molecule type" value="Genomic_DNA"/>
</dbReference>
<reference evidence="1" key="1">
    <citation type="submission" date="2022-11" db="EMBL/GenBank/DDBJ databases">
        <authorList>
            <person name="Petersen C."/>
        </authorList>
    </citation>
    <scope>NUCLEOTIDE SEQUENCE</scope>
    <source>
        <strain evidence="1">IBT 26290</strain>
    </source>
</reference>